<dbReference type="PANTHER" id="PTHR30419">
    <property type="entry name" value="HTH-TYPE TRANSCRIPTIONAL REGULATOR YBHD"/>
    <property type="match status" value="1"/>
</dbReference>
<evidence type="ECO:0000256" key="2">
    <source>
        <dbReference type="ARBA" id="ARBA00023015"/>
    </source>
</evidence>
<dbReference type="FunFam" id="1.10.10.10:FF:000001">
    <property type="entry name" value="LysR family transcriptional regulator"/>
    <property type="match status" value="1"/>
</dbReference>
<dbReference type="Gene3D" id="1.10.10.10">
    <property type="entry name" value="Winged helix-like DNA-binding domain superfamily/Winged helix DNA-binding domain"/>
    <property type="match status" value="1"/>
</dbReference>
<dbReference type="RefSeq" id="WP_108346112.1">
    <property type="nucleotide sequence ID" value="NZ_PYXZ01000010.1"/>
</dbReference>
<sequence>MQIRDLEWLLAVADHEHVTDTAAILGISQPTLSRALARVEQELDAQLFERASDGVHLTPVGRIVARGAREVVARHDQLLADVRGELDPESGVARLAFLDSMATSLVPRLLRDFHAAAPRVRVLLSQEPGHELEADLARGAVDLAITSTRPAGHGWHVLQEERLVVAVPPSHRLAGRTRVRLEDLAGEELVTTPPGYGFRTLVDGLLRDAGVALDISFESQDLATIEGLVAAGLGVAIVPEAMVGPSGTRGLQIQGSPGARRTIGLTWRTDRRLPPAAERLRAVIVGRRATG</sequence>
<gene>
    <name evidence="6" type="ORF">C7S10_18655</name>
</gene>
<dbReference type="InterPro" id="IPR036388">
    <property type="entry name" value="WH-like_DNA-bd_sf"/>
</dbReference>
<comment type="caution">
    <text evidence="6">The sequence shown here is derived from an EMBL/GenBank/DDBJ whole genome shotgun (WGS) entry which is preliminary data.</text>
</comment>
<evidence type="ECO:0000259" key="5">
    <source>
        <dbReference type="PROSITE" id="PS50931"/>
    </source>
</evidence>
<dbReference type="SUPFAM" id="SSF53850">
    <property type="entry name" value="Periplasmic binding protein-like II"/>
    <property type="match status" value="1"/>
</dbReference>
<reference evidence="6 7" key="1">
    <citation type="submission" date="2018-03" db="EMBL/GenBank/DDBJ databases">
        <authorList>
            <person name="Keele B.F."/>
        </authorList>
    </citation>
    <scope>NUCLEOTIDE SEQUENCE [LARGE SCALE GENOMIC DNA]</scope>
    <source>
        <strain evidence="6 7">IB-3</strain>
    </source>
</reference>
<dbReference type="GO" id="GO:0003677">
    <property type="term" value="F:DNA binding"/>
    <property type="evidence" value="ECO:0007669"/>
    <property type="project" value="UniProtKB-KW"/>
</dbReference>
<comment type="similarity">
    <text evidence="1">Belongs to the LysR transcriptional regulatory family.</text>
</comment>
<dbReference type="PANTHER" id="PTHR30419:SF28">
    <property type="entry name" value="HTH-TYPE TRANSCRIPTIONAL REGULATOR BSDA"/>
    <property type="match status" value="1"/>
</dbReference>
<keyword evidence="7" id="KW-1185">Reference proteome</keyword>
<keyword evidence="4" id="KW-0804">Transcription</keyword>
<dbReference type="SUPFAM" id="SSF46785">
    <property type="entry name" value="Winged helix' DNA-binding domain"/>
    <property type="match status" value="1"/>
</dbReference>
<dbReference type="Gene3D" id="3.40.190.290">
    <property type="match status" value="1"/>
</dbReference>
<feature type="domain" description="HTH lysR-type" evidence="5">
    <location>
        <begin position="1"/>
        <end position="58"/>
    </location>
</feature>
<dbReference type="InterPro" id="IPR005119">
    <property type="entry name" value="LysR_subst-bd"/>
</dbReference>
<dbReference type="Pfam" id="PF03466">
    <property type="entry name" value="LysR_substrate"/>
    <property type="match status" value="1"/>
</dbReference>
<protein>
    <submittedName>
        <fullName evidence="6">LysR family transcriptional regulator</fullName>
    </submittedName>
</protein>
<keyword evidence="2" id="KW-0805">Transcription regulation</keyword>
<evidence type="ECO:0000313" key="6">
    <source>
        <dbReference type="EMBL" id="PUA79400.1"/>
    </source>
</evidence>
<dbReference type="GO" id="GO:0003700">
    <property type="term" value="F:DNA-binding transcription factor activity"/>
    <property type="evidence" value="ECO:0007669"/>
    <property type="project" value="InterPro"/>
</dbReference>
<evidence type="ECO:0000256" key="4">
    <source>
        <dbReference type="ARBA" id="ARBA00023163"/>
    </source>
</evidence>
<keyword evidence="3" id="KW-0238">DNA-binding</keyword>
<dbReference type="InterPro" id="IPR000847">
    <property type="entry name" value="LysR_HTH_N"/>
</dbReference>
<dbReference type="GO" id="GO:0005829">
    <property type="term" value="C:cytosol"/>
    <property type="evidence" value="ECO:0007669"/>
    <property type="project" value="TreeGrafter"/>
</dbReference>
<dbReference type="PRINTS" id="PR00039">
    <property type="entry name" value="HTHLYSR"/>
</dbReference>
<dbReference type="PROSITE" id="PS50931">
    <property type="entry name" value="HTH_LYSR"/>
    <property type="match status" value="1"/>
</dbReference>
<evidence type="ECO:0000256" key="1">
    <source>
        <dbReference type="ARBA" id="ARBA00009437"/>
    </source>
</evidence>
<dbReference type="AlphaFoldDB" id="A0A2R7YSM8"/>
<evidence type="ECO:0000256" key="3">
    <source>
        <dbReference type="ARBA" id="ARBA00023125"/>
    </source>
</evidence>
<dbReference type="InterPro" id="IPR036390">
    <property type="entry name" value="WH_DNA-bd_sf"/>
</dbReference>
<organism evidence="6 7">
    <name type="scientific">Nocardioides currus</name>
    <dbReference type="NCBI Taxonomy" id="2133958"/>
    <lineage>
        <taxon>Bacteria</taxon>
        <taxon>Bacillati</taxon>
        <taxon>Actinomycetota</taxon>
        <taxon>Actinomycetes</taxon>
        <taxon>Propionibacteriales</taxon>
        <taxon>Nocardioidaceae</taxon>
        <taxon>Nocardioides</taxon>
    </lineage>
</organism>
<dbReference type="InterPro" id="IPR050950">
    <property type="entry name" value="HTH-type_LysR_regulators"/>
</dbReference>
<dbReference type="Pfam" id="PF00126">
    <property type="entry name" value="HTH_1"/>
    <property type="match status" value="1"/>
</dbReference>
<dbReference type="EMBL" id="PYXZ01000010">
    <property type="protein sequence ID" value="PUA79400.1"/>
    <property type="molecule type" value="Genomic_DNA"/>
</dbReference>
<evidence type="ECO:0000313" key="7">
    <source>
        <dbReference type="Proteomes" id="UP000244867"/>
    </source>
</evidence>
<name>A0A2R7YSM8_9ACTN</name>
<dbReference type="Proteomes" id="UP000244867">
    <property type="component" value="Unassembled WGS sequence"/>
</dbReference>
<accession>A0A2R7YSM8</accession>
<proteinExistence type="inferred from homology"/>
<dbReference type="OrthoDB" id="3181812at2"/>